<sequence length="765" mass="87971">MKHWKLPLHWIEEWQINHFWVTTLKQLGATYQLGHTPGKACLFPKNAHVDFTVIHTNGIHNVAARFCGCQGPSHINVVQLLQACWFPSTPSDPHTCTTFPCLCLFHHLNCLAKIQAAFLLTMVQWRLLKTCKWRGRAHNQTGVQGTAQGELAVECPACPHPGWNLPPNWKEYPKELQFLFYMFLAIDANFRLKNKIVLNEIKNPLLSDGWAYFVRKMEYMEHLKRYVNQTEISSCSGFAAMFLANLKNVKGLQTSGVAGICCARHGLWQKNGMGDLQVGERFCNIDFVFTKTIEGEEWICIIISYDISCQWLVNFWTRMEEIDPNICIHYNEDNIIFMIPKFHVKAHQEVNHQKFCFDYQPGVGKTHVETVEEGWASSNKAASQTKEMSAASRALTLDDIFGFFNWQLAQSLDRVLAKRLIRAVKEFKIHDHNFAEFSESLRESVGDNTIGWWDKMIEEWDKDKTKPCPYELPGDGIFPSEKMSLKEVEIELAKEEHKALARGVNVHSSSSCVRSRALKIKTTPHPTPTQMLEFQCEASTLLRNIQSFRDFQSLLMPTLRDYLNESQKESFDKPDADNPENIKLFLPSDFRSSARNGVCAQVCDSLKRLRQGLRARTMTSEFKLKNITGQVRNTRTQGVYKNKLSYWHPQSAILSLKGHGEWEKELKVLEDDDVWGLSEQALSQEERAQEEARRERGFIDEVAQGNTTQLPSMGESHRTFSWIWYNQAVSSSDASFEDAVRVEYAKAKARADRWEEEVLLLVEEL</sequence>
<dbReference type="Proteomes" id="UP000799118">
    <property type="component" value="Unassembled WGS sequence"/>
</dbReference>
<accession>A0A6A4GYE1</accession>
<protein>
    <recommendedName>
        <fullName evidence="2">CxC2-like cysteine cluster KDZ transposase-associated domain-containing protein</fullName>
    </recommendedName>
</protein>
<dbReference type="InterPro" id="IPR041457">
    <property type="entry name" value="CxC2_KDZ-assoc"/>
</dbReference>
<evidence type="ECO:0000256" key="1">
    <source>
        <dbReference type="SAM" id="Coils"/>
    </source>
</evidence>
<dbReference type="EMBL" id="ML769672">
    <property type="protein sequence ID" value="KAE9390037.1"/>
    <property type="molecule type" value="Genomic_DNA"/>
</dbReference>
<feature type="coiled-coil region" evidence="1">
    <location>
        <begin position="737"/>
        <end position="764"/>
    </location>
</feature>
<dbReference type="Pfam" id="PF18803">
    <property type="entry name" value="CxC2"/>
    <property type="match status" value="1"/>
</dbReference>
<name>A0A6A4GYE1_9AGAR</name>
<evidence type="ECO:0000313" key="4">
    <source>
        <dbReference type="Proteomes" id="UP000799118"/>
    </source>
</evidence>
<dbReference type="Pfam" id="PF18758">
    <property type="entry name" value="KDZ"/>
    <property type="match status" value="1"/>
</dbReference>
<dbReference type="InterPro" id="IPR040521">
    <property type="entry name" value="KDZ"/>
</dbReference>
<feature type="domain" description="CxC2-like cysteine cluster KDZ transposase-associated" evidence="2">
    <location>
        <begin position="24"/>
        <end position="117"/>
    </location>
</feature>
<evidence type="ECO:0000259" key="2">
    <source>
        <dbReference type="Pfam" id="PF18803"/>
    </source>
</evidence>
<organism evidence="3 4">
    <name type="scientific">Gymnopus androsaceus JB14</name>
    <dbReference type="NCBI Taxonomy" id="1447944"/>
    <lineage>
        <taxon>Eukaryota</taxon>
        <taxon>Fungi</taxon>
        <taxon>Dikarya</taxon>
        <taxon>Basidiomycota</taxon>
        <taxon>Agaricomycotina</taxon>
        <taxon>Agaricomycetes</taxon>
        <taxon>Agaricomycetidae</taxon>
        <taxon>Agaricales</taxon>
        <taxon>Marasmiineae</taxon>
        <taxon>Omphalotaceae</taxon>
        <taxon>Gymnopus</taxon>
    </lineage>
</organism>
<keyword evidence="1" id="KW-0175">Coiled coil</keyword>
<keyword evidence="4" id="KW-1185">Reference proteome</keyword>
<gene>
    <name evidence="3" type="ORF">BT96DRAFT_959877</name>
</gene>
<dbReference type="AlphaFoldDB" id="A0A6A4GYE1"/>
<evidence type="ECO:0000313" key="3">
    <source>
        <dbReference type="EMBL" id="KAE9390037.1"/>
    </source>
</evidence>
<dbReference type="OrthoDB" id="3235114at2759"/>
<reference evidence="3" key="1">
    <citation type="journal article" date="2019" name="Environ. Microbiol.">
        <title>Fungal ecological strategies reflected in gene transcription - a case study of two litter decomposers.</title>
        <authorList>
            <person name="Barbi F."/>
            <person name="Kohler A."/>
            <person name="Barry K."/>
            <person name="Baskaran P."/>
            <person name="Daum C."/>
            <person name="Fauchery L."/>
            <person name="Ihrmark K."/>
            <person name="Kuo A."/>
            <person name="LaButti K."/>
            <person name="Lipzen A."/>
            <person name="Morin E."/>
            <person name="Grigoriev I.V."/>
            <person name="Henrissat B."/>
            <person name="Lindahl B."/>
            <person name="Martin F."/>
        </authorList>
    </citation>
    <scope>NUCLEOTIDE SEQUENCE</scope>
    <source>
        <strain evidence="3">JB14</strain>
    </source>
</reference>
<proteinExistence type="predicted"/>